<dbReference type="EMBL" id="CYRY02044968">
    <property type="protein sequence ID" value="VCX40198.1"/>
    <property type="molecule type" value="Genomic_DNA"/>
</dbReference>
<sequence length="55" mass="6384">MSVGHLNTDKDKQMTDKPSWKDYAFDDIWRLYHLMATTMLTVLDCVQYTVLCSGP</sequence>
<dbReference type="AlphaFoldDB" id="A0A9X9Q990"/>
<evidence type="ECO:0000313" key="1">
    <source>
        <dbReference type="EMBL" id="VCX40198.1"/>
    </source>
</evidence>
<dbReference type="Proteomes" id="UP000269945">
    <property type="component" value="Unassembled WGS sequence"/>
</dbReference>
<gene>
    <name evidence="1" type="ORF">BN2614_LOCUS1</name>
</gene>
<reference evidence="1 2" key="1">
    <citation type="submission" date="2018-10" db="EMBL/GenBank/DDBJ databases">
        <authorList>
            <person name="Ekblom R."/>
            <person name="Jareborg N."/>
        </authorList>
    </citation>
    <scope>NUCLEOTIDE SEQUENCE [LARGE SCALE GENOMIC DNA]</scope>
    <source>
        <tissue evidence="1">Muscle</tissue>
    </source>
</reference>
<keyword evidence="2" id="KW-1185">Reference proteome</keyword>
<proteinExistence type="predicted"/>
<evidence type="ECO:0000313" key="2">
    <source>
        <dbReference type="Proteomes" id="UP000269945"/>
    </source>
</evidence>
<accession>A0A9X9Q990</accession>
<name>A0A9X9Q990_GULGU</name>
<organism evidence="1 2">
    <name type="scientific">Gulo gulo</name>
    <name type="common">Wolverine</name>
    <name type="synonym">Gluton</name>
    <dbReference type="NCBI Taxonomy" id="48420"/>
    <lineage>
        <taxon>Eukaryota</taxon>
        <taxon>Metazoa</taxon>
        <taxon>Chordata</taxon>
        <taxon>Craniata</taxon>
        <taxon>Vertebrata</taxon>
        <taxon>Euteleostomi</taxon>
        <taxon>Mammalia</taxon>
        <taxon>Eutheria</taxon>
        <taxon>Laurasiatheria</taxon>
        <taxon>Carnivora</taxon>
        <taxon>Caniformia</taxon>
        <taxon>Musteloidea</taxon>
        <taxon>Mustelidae</taxon>
        <taxon>Guloninae</taxon>
        <taxon>Gulo</taxon>
    </lineage>
</organism>
<protein>
    <submittedName>
        <fullName evidence="1">Uncharacterized protein</fullName>
    </submittedName>
</protein>
<comment type="caution">
    <text evidence="1">The sequence shown here is derived from an EMBL/GenBank/DDBJ whole genome shotgun (WGS) entry which is preliminary data.</text>
</comment>